<evidence type="ECO:0000313" key="1">
    <source>
        <dbReference type="EMBL" id="ULT85965.1"/>
    </source>
</evidence>
<name>A0AAE9A000_CAEBR</name>
<protein>
    <submittedName>
        <fullName evidence="1">Uncharacterized protein</fullName>
    </submittedName>
</protein>
<accession>A0AAE9A000</accession>
<dbReference type="Proteomes" id="UP000827892">
    <property type="component" value="Chromosome V"/>
</dbReference>
<sequence length="111" mass="13275">MRLKIQEKQQVIRDSLKHVKTARALITTMFSKLRLTVRMGTTWRRWDRRNLRKSKSTPFARFCGTILAVMKHLNNVPKESDWFKVFYVTLTRIPKLQRSHCISNLVLQLVY</sequence>
<reference evidence="1 2" key="1">
    <citation type="submission" date="2022-02" db="EMBL/GenBank/DDBJ databases">
        <title>Chromosome-level reference genomes for two strains of Caenorhabditis briggsae: an improved platform for comparative genomics.</title>
        <authorList>
            <person name="Stevens L."/>
            <person name="Andersen E.C."/>
        </authorList>
    </citation>
    <scope>NUCLEOTIDE SEQUENCE [LARGE SCALE GENOMIC DNA]</scope>
    <source>
        <strain evidence="1">QX1410_ONT</strain>
        <tissue evidence="1">Whole-organism</tissue>
    </source>
</reference>
<dbReference type="AlphaFoldDB" id="A0AAE9A000"/>
<evidence type="ECO:0000313" key="2">
    <source>
        <dbReference type="Proteomes" id="UP000827892"/>
    </source>
</evidence>
<proteinExistence type="predicted"/>
<gene>
    <name evidence="1" type="ORF">L3Y34_005978</name>
</gene>
<organism evidence="1 2">
    <name type="scientific">Caenorhabditis briggsae</name>
    <dbReference type="NCBI Taxonomy" id="6238"/>
    <lineage>
        <taxon>Eukaryota</taxon>
        <taxon>Metazoa</taxon>
        <taxon>Ecdysozoa</taxon>
        <taxon>Nematoda</taxon>
        <taxon>Chromadorea</taxon>
        <taxon>Rhabditida</taxon>
        <taxon>Rhabditina</taxon>
        <taxon>Rhabditomorpha</taxon>
        <taxon>Rhabditoidea</taxon>
        <taxon>Rhabditidae</taxon>
        <taxon>Peloderinae</taxon>
        <taxon>Caenorhabditis</taxon>
    </lineage>
</organism>
<dbReference type="EMBL" id="CP090895">
    <property type="protein sequence ID" value="ULT85965.1"/>
    <property type="molecule type" value="Genomic_DNA"/>
</dbReference>